<reference evidence="3 4" key="1">
    <citation type="journal article" date="2019" name="Microbiol. Resour. Announc.">
        <title>Complete Genome Sequence of Halomonas sulfidaeris Strain Esulfide1 Isolated from a Metal Sulfide Rock at a Depth of 2,200 Meters, Obtained Using Nanopore Sequencing.</title>
        <authorList>
            <person name="Saito M."/>
            <person name="Nishigata A."/>
            <person name="Galipon J."/>
            <person name="Arakawa K."/>
        </authorList>
    </citation>
    <scope>NUCLEOTIDE SEQUENCE [LARGE SCALE GENOMIC DNA]</scope>
    <source>
        <strain evidence="3 4">ATCC BAA-803</strain>
    </source>
</reference>
<dbReference type="PANTHER" id="PTHR23089">
    <property type="entry name" value="HISTIDINE TRIAD HIT PROTEIN"/>
    <property type="match status" value="1"/>
</dbReference>
<sequence length="59" mass="6738">MDCLFCKIIKREIPADIVYEDDHVLAFNDIGPQAPTHQLIIPKSISRRSMISMKPTSPR</sequence>
<evidence type="ECO:0000256" key="1">
    <source>
        <dbReference type="PROSITE-ProRule" id="PRU00464"/>
    </source>
</evidence>
<dbReference type="InterPro" id="IPR001310">
    <property type="entry name" value="Histidine_triad_HIT"/>
</dbReference>
<dbReference type="PRINTS" id="PR00332">
    <property type="entry name" value="HISTRIAD"/>
</dbReference>
<evidence type="ECO:0000313" key="4">
    <source>
        <dbReference type="Proteomes" id="UP000320231"/>
    </source>
</evidence>
<name>A0A455UBS0_9GAMM</name>
<dbReference type="Pfam" id="PF11969">
    <property type="entry name" value="DcpS_C"/>
    <property type="match status" value="1"/>
</dbReference>
<dbReference type="InterPro" id="IPR036265">
    <property type="entry name" value="HIT-like_sf"/>
</dbReference>
<protein>
    <recommendedName>
        <fullName evidence="2">HIT domain-containing protein</fullName>
    </recommendedName>
</protein>
<dbReference type="AlphaFoldDB" id="A0A455UBS0"/>
<dbReference type="InterPro" id="IPR011146">
    <property type="entry name" value="HIT-like"/>
</dbReference>
<dbReference type="EMBL" id="AP019514">
    <property type="protein sequence ID" value="BBI63047.1"/>
    <property type="molecule type" value="Genomic_DNA"/>
</dbReference>
<proteinExistence type="predicted"/>
<dbReference type="GO" id="GO:0003824">
    <property type="term" value="F:catalytic activity"/>
    <property type="evidence" value="ECO:0007669"/>
    <property type="project" value="InterPro"/>
</dbReference>
<dbReference type="SUPFAM" id="SSF54197">
    <property type="entry name" value="HIT-like"/>
    <property type="match status" value="1"/>
</dbReference>
<organism evidence="3 4">
    <name type="scientific">Vreelandella sulfidaeris</name>
    <dbReference type="NCBI Taxonomy" id="115553"/>
    <lineage>
        <taxon>Bacteria</taxon>
        <taxon>Pseudomonadati</taxon>
        <taxon>Pseudomonadota</taxon>
        <taxon>Gammaproteobacteria</taxon>
        <taxon>Oceanospirillales</taxon>
        <taxon>Halomonadaceae</taxon>
        <taxon>Vreelandella</taxon>
    </lineage>
</organism>
<feature type="domain" description="HIT" evidence="2">
    <location>
        <begin position="4"/>
        <end position="59"/>
    </location>
</feature>
<dbReference type="KEGG" id="hsr:HSBAA_43530"/>
<gene>
    <name evidence="3" type="ORF">HSBAA_43530</name>
</gene>
<dbReference type="Gene3D" id="3.30.428.10">
    <property type="entry name" value="HIT-like"/>
    <property type="match status" value="1"/>
</dbReference>
<dbReference type="PROSITE" id="PS51084">
    <property type="entry name" value="HIT_2"/>
    <property type="match status" value="1"/>
</dbReference>
<evidence type="ECO:0000259" key="2">
    <source>
        <dbReference type="PROSITE" id="PS51084"/>
    </source>
</evidence>
<dbReference type="Proteomes" id="UP000320231">
    <property type="component" value="Chromosome"/>
</dbReference>
<accession>A0A455UBS0</accession>
<evidence type="ECO:0000313" key="3">
    <source>
        <dbReference type="EMBL" id="BBI63047.1"/>
    </source>
</evidence>
<comment type="caution">
    <text evidence="1">Lacks conserved residue(s) required for the propagation of feature annotation.</text>
</comment>